<protein>
    <submittedName>
        <fullName evidence="2">Uncharacterized protein</fullName>
    </submittedName>
</protein>
<dbReference type="EMBL" id="MNCJ02000321">
    <property type="protein sequence ID" value="KAF5803004.1"/>
    <property type="molecule type" value="Genomic_DNA"/>
</dbReference>
<dbReference type="AlphaFoldDB" id="A0A251UM76"/>
<proteinExistence type="predicted"/>
<evidence type="ECO:0000313" key="2">
    <source>
        <dbReference type="EMBL" id="OTG23411.1"/>
    </source>
</evidence>
<evidence type="ECO:0000313" key="1">
    <source>
        <dbReference type="EMBL" id="KAF5803004.1"/>
    </source>
</evidence>
<name>A0A251UM76_HELAN</name>
<dbReference type="Proteomes" id="UP000215914">
    <property type="component" value="Chromosome 6"/>
</dbReference>
<dbReference type="EMBL" id="CM007895">
    <property type="protein sequence ID" value="OTG23411.1"/>
    <property type="molecule type" value="Genomic_DNA"/>
</dbReference>
<sequence>MANKKTGGLRSMVRRLGLPECIQDAEVSRWYTSVRPDDSGEGDLVQHSGGERTVGISVPITLLVLRRAPPCLNVSF</sequence>
<reference evidence="2" key="2">
    <citation type="submission" date="2017-02" db="EMBL/GenBank/DDBJ databases">
        <title>Sunflower complete genome.</title>
        <authorList>
            <person name="Langlade N."/>
            <person name="Munos S."/>
        </authorList>
    </citation>
    <scope>NUCLEOTIDE SEQUENCE [LARGE SCALE GENOMIC DNA]</scope>
    <source>
        <tissue evidence="2">Leaves</tissue>
    </source>
</reference>
<dbReference type="Gramene" id="mRNA:HanXRQr2_Chr06g0266241">
    <property type="protein sequence ID" value="CDS:HanXRQr2_Chr06g0266241.1"/>
    <property type="gene ID" value="HanXRQr2_Chr06g0266241"/>
</dbReference>
<reference evidence="1 3" key="1">
    <citation type="journal article" date="2017" name="Nature">
        <title>The sunflower genome provides insights into oil metabolism, flowering and Asterid evolution.</title>
        <authorList>
            <person name="Badouin H."/>
            <person name="Gouzy J."/>
            <person name="Grassa C.J."/>
            <person name="Murat F."/>
            <person name="Staton S.E."/>
            <person name="Cottret L."/>
            <person name="Lelandais-Briere C."/>
            <person name="Owens G.L."/>
            <person name="Carrere S."/>
            <person name="Mayjonade B."/>
            <person name="Legrand L."/>
            <person name="Gill N."/>
            <person name="Kane N.C."/>
            <person name="Bowers J.E."/>
            <person name="Hubner S."/>
            <person name="Bellec A."/>
            <person name="Berard A."/>
            <person name="Berges H."/>
            <person name="Blanchet N."/>
            <person name="Boniface M.C."/>
            <person name="Brunel D."/>
            <person name="Catrice O."/>
            <person name="Chaidir N."/>
            <person name="Claudel C."/>
            <person name="Donnadieu C."/>
            <person name="Faraut T."/>
            <person name="Fievet G."/>
            <person name="Helmstetter N."/>
            <person name="King M."/>
            <person name="Knapp S.J."/>
            <person name="Lai Z."/>
            <person name="Le Paslier M.C."/>
            <person name="Lippi Y."/>
            <person name="Lorenzon L."/>
            <person name="Mandel J.R."/>
            <person name="Marage G."/>
            <person name="Marchand G."/>
            <person name="Marquand E."/>
            <person name="Bret-Mestries E."/>
            <person name="Morien E."/>
            <person name="Nambeesan S."/>
            <person name="Nguyen T."/>
            <person name="Pegot-Espagnet P."/>
            <person name="Pouilly N."/>
            <person name="Raftis F."/>
            <person name="Sallet E."/>
            <person name="Schiex T."/>
            <person name="Thomas J."/>
            <person name="Vandecasteele C."/>
            <person name="Vares D."/>
            <person name="Vear F."/>
            <person name="Vautrin S."/>
            <person name="Crespi M."/>
            <person name="Mangin B."/>
            <person name="Burke J.M."/>
            <person name="Salse J."/>
            <person name="Munos S."/>
            <person name="Vincourt P."/>
            <person name="Rieseberg L.H."/>
            <person name="Langlade N.B."/>
        </authorList>
    </citation>
    <scope>NUCLEOTIDE SEQUENCE [LARGE SCALE GENOMIC DNA]</scope>
    <source>
        <strain evidence="3">cv. SF193</strain>
        <tissue evidence="1">Leaves</tissue>
    </source>
</reference>
<organism evidence="2 3">
    <name type="scientific">Helianthus annuus</name>
    <name type="common">Common sunflower</name>
    <dbReference type="NCBI Taxonomy" id="4232"/>
    <lineage>
        <taxon>Eukaryota</taxon>
        <taxon>Viridiplantae</taxon>
        <taxon>Streptophyta</taxon>
        <taxon>Embryophyta</taxon>
        <taxon>Tracheophyta</taxon>
        <taxon>Spermatophyta</taxon>
        <taxon>Magnoliopsida</taxon>
        <taxon>eudicotyledons</taxon>
        <taxon>Gunneridae</taxon>
        <taxon>Pentapetalae</taxon>
        <taxon>asterids</taxon>
        <taxon>campanulids</taxon>
        <taxon>Asterales</taxon>
        <taxon>Asteraceae</taxon>
        <taxon>Asteroideae</taxon>
        <taxon>Heliantheae alliance</taxon>
        <taxon>Heliantheae</taxon>
        <taxon>Helianthus</taxon>
    </lineage>
</organism>
<dbReference type="InParanoid" id="A0A251UM76"/>
<reference evidence="1" key="3">
    <citation type="submission" date="2020-06" db="EMBL/GenBank/DDBJ databases">
        <title>Helianthus annuus Genome sequencing and assembly Release 2.</title>
        <authorList>
            <person name="Gouzy J."/>
            <person name="Langlade N."/>
            <person name="Munos S."/>
        </authorList>
    </citation>
    <scope>NUCLEOTIDE SEQUENCE</scope>
    <source>
        <tissue evidence="1">Leaves</tissue>
    </source>
</reference>
<keyword evidence="3" id="KW-1185">Reference proteome</keyword>
<evidence type="ECO:0000313" key="3">
    <source>
        <dbReference type="Proteomes" id="UP000215914"/>
    </source>
</evidence>
<gene>
    <name evidence="2" type="ORF">HannXRQ_Chr06g0182211</name>
    <name evidence="1" type="ORF">HanXRQr2_Chr06g0266241</name>
</gene>
<accession>A0A251UM76</accession>